<evidence type="ECO:0000256" key="4">
    <source>
        <dbReference type="ARBA" id="ARBA00022803"/>
    </source>
</evidence>
<evidence type="ECO:0000256" key="1">
    <source>
        <dbReference type="ARBA" id="ARBA00004496"/>
    </source>
</evidence>
<protein>
    <submittedName>
        <fullName evidence="6">EOG090X09NR</fullName>
    </submittedName>
</protein>
<dbReference type="FunFam" id="1.25.40.10:FF:000052">
    <property type="entry name" value="Aryl-hydrocarbon-interacting protein-like 1"/>
    <property type="match status" value="1"/>
</dbReference>
<dbReference type="PANTHER" id="PTHR11242">
    <property type="entry name" value="ARYL HYDROCARBON RECEPTOR INTERACTING PROTEIN RELATED"/>
    <property type="match status" value="1"/>
</dbReference>
<dbReference type="SMART" id="SM00028">
    <property type="entry name" value="TPR"/>
    <property type="match status" value="3"/>
</dbReference>
<sequence>MATCRSCTKRTVFHLIIHFSKKQQQFEFDAKSIFYVPTGKLRIHLTKIDDSRKFKQPVEILIGKKFKLEVWESIIQTMAVSEVAEFRVDKSLCVSYPVVAKTLRDAFAVDTPKRDDHSQTSSHCCGAMSMAQGPKFGYDDLNHLAEHPSNLLFRIELLSVEPPRSYKKELWQMDENEKLAALPKLKDEGNQLYKEKKIAEAAHNYAQALGILEQLQLKEKPGDEEWTDLADRKIPFLLNYSQCQLLLGNHYDAIEQCSQVLLRDPRNVKALYRRGIAHIKVWNPEEAKKDLQRAAELDATLVKAVGAELLKLEEMEKEKDKSDGTWLRQAFAPA</sequence>
<dbReference type="Gene3D" id="3.10.50.40">
    <property type="match status" value="1"/>
</dbReference>
<comment type="subcellular location">
    <subcellularLocation>
        <location evidence="1">Cytoplasm</location>
    </subcellularLocation>
</comment>
<keyword evidence="3" id="KW-0677">Repeat</keyword>
<accession>A0A9N6ZFE8</accession>
<dbReference type="PANTHER" id="PTHR11242:SF0">
    <property type="entry name" value="TPR_REGION DOMAIN-CONTAINING PROTEIN"/>
    <property type="match status" value="1"/>
</dbReference>
<feature type="domain" description="AIP/AIPL N-terminal FKBP-type PPIase" evidence="5">
    <location>
        <begin position="29"/>
        <end position="157"/>
    </location>
</feature>
<dbReference type="Pfam" id="PF23322">
    <property type="entry name" value="PPIase_AIP"/>
    <property type="match status" value="1"/>
</dbReference>
<evidence type="ECO:0000256" key="3">
    <source>
        <dbReference type="ARBA" id="ARBA00022737"/>
    </source>
</evidence>
<dbReference type="GO" id="GO:0005737">
    <property type="term" value="C:cytoplasm"/>
    <property type="evidence" value="ECO:0007669"/>
    <property type="project" value="UniProtKB-SubCell"/>
</dbReference>
<dbReference type="Gene3D" id="1.25.40.10">
    <property type="entry name" value="Tetratricopeptide repeat domain"/>
    <property type="match status" value="1"/>
</dbReference>
<keyword evidence="4" id="KW-0802">TPR repeat</keyword>
<name>A0A9N6ZFE8_9CRUS</name>
<dbReference type="GO" id="GO:0003755">
    <property type="term" value="F:peptidyl-prolyl cis-trans isomerase activity"/>
    <property type="evidence" value="ECO:0007669"/>
    <property type="project" value="InterPro"/>
</dbReference>
<dbReference type="InterPro" id="IPR019734">
    <property type="entry name" value="TPR_rpt"/>
</dbReference>
<dbReference type="SUPFAM" id="SSF54534">
    <property type="entry name" value="FKBP-like"/>
    <property type="match status" value="1"/>
</dbReference>
<evidence type="ECO:0000313" key="6">
    <source>
        <dbReference type="EMBL" id="CAG4642649.1"/>
    </source>
</evidence>
<reference evidence="6" key="1">
    <citation type="submission" date="2021-04" db="EMBL/GenBank/DDBJ databases">
        <authorList>
            <person name="Cornetti L."/>
        </authorList>
    </citation>
    <scope>NUCLEOTIDE SEQUENCE</scope>
</reference>
<dbReference type="InterPro" id="IPR056277">
    <property type="entry name" value="PPIase_AIP"/>
</dbReference>
<dbReference type="InterPro" id="IPR046357">
    <property type="entry name" value="PPIase_dom_sf"/>
</dbReference>
<organism evidence="6">
    <name type="scientific">Evadne anonyx</name>
    <dbReference type="NCBI Taxonomy" id="141404"/>
    <lineage>
        <taxon>Eukaryota</taxon>
        <taxon>Metazoa</taxon>
        <taxon>Ecdysozoa</taxon>
        <taxon>Arthropoda</taxon>
        <taxon>Crustacea</taxon>
        <taxon>Branchiopoda</taxon>
        <taxon>Diplostraca</taxon>
        <taxon>Cladocera</taxon>
        <taxon>Onychopoda</taxon>
        <taxon>Podonidae</taxon>
        <taxon>Evadne</taxon>
    </lineage>
</organism>
<dbReference type="InterPro" id="IPR039663">
    <property type="entry name" value="AIP/AIPL1/TTC9"/>
</dbReference>
<gene>
    <name evidence="6" type="primary">EOG090X09NR</name>
</gene>
<dbReference type="AlphaFoldDB" id="A0A9N6ZFE8"/>
<dbReference type="EMBL" id="OC985994">
    <property type="protein sequence ID" value="CAG4642649.1"/>
    <property type="molecule type" value="Genomic_DNA"/>
</dbReference>
<dbReference type="SUPFAM" id="SSF48452">
    <property type="entry name" value="TPR-like"/>
    <property type="match status" value="1"/>
</dbReference>
<dbReference type="InterPro" id="IPR011990">
    <property type="entry name" value="TPR-like_helical_dom_sf"/>
</dbReference>
<keyword evidence="2" id="KW-0963">Cytoplasm</keyword>
<evidence type="ECO:0000256" key="2">
    <source>
        <dbReference type="ARBA" id="ARBA00022490"/>
    </source>
</evidence>
<evidence type="ECO:0000259" key="5">
    <source>
        <dbReference type="Pfam" id="PF23322"/>
    </source>
</evidence>
<proteinExistence type="predicted"/>